<keyword evidence="2" id="KW-1133">Transmembrane helix</keyword>
<evidence type="ECO:0000313" key="3">
    <source>
        <dbReference type="EMBL" id="CAE7503740.1"/>
    </source>
</evidence>
<feature type="region of interest" description="Disordered" evidence="1">
    <location>
        <begin position="261"/>
        <end position="290"/>
    </location>
</feature>
<evidence type="ECO:0000313" key="4">
    <source>
        <dbReference type="Proteomes" id="UP000604046"/>
    </source>
</evidence>
<comment type="caution">
    <text evidence="3">The sequence shown here is derived from an EMBL/GenBank/DDBJ whole genome shotgun (WGS) entry which is preliminary data.</text>
</comment>
<name>A0A812T4C0_9DINO</name>
<accession>A0A812T4C0</accession>
<sequence length="689" mass="74325">MYNTYNAQEVEQALKSLEDASMLQQAELVSEGTGSAAPEAVQVADMIETTQPWGCVKDDGAPAAVPDDEEPVQALQMLPPAIAVQMCDAAVRRDPSANGQDSGKEGSPEEPPRFAVDVLAAEPSLGGLVTKAADSTIDEEGRPEAEAADSAPAGNARGVQEENGPTAKGRGRGSSISCPGFGFSPPVQELTATQEPTCVEECGKTDLCVRDSELVLEPDACHKTDDCSHMQRFLMGTPGHQGEEWSPHQGAWRNDRGVVEPEAEPTLSGPPECARLRPCNPEHNEVDAKPPEFLPHLRRLAGRVFLHYAGGDCTAPGGVGLSGTRFRSFLRDCSILNSGDGGDAMTKLPSSAPVDPQNLDRRTPPGLFMRRSSSATSLRTVSRKGSKTYLRSDSFAAGFGDSAEAAAAEHGKLPLDLCATPVMTRATADLLYVQATTQHEVHMTKDGWFRALASAAQQCVAAGVEDAPESLSSPVEILNWFCEWALVPLAEALGISEQDVLSGAEILRQPEVSALLRCGQRGLDIVFARYAVPAPAPREPYRKGYWNAKSMQRFAAESDMSAELSHQCLQRIFTGCVQYQTRHRRTKRRPAATMAHQAQWNQKIGAQAVVMCDSLKTLEANVRKRIPFAAGRGTVVLEVLPTVVAVWFSEVYLPLRSRLFEAYLPYPTVVLEVSPFVAAWFLGVYVVVA</sequence>
<feature type="compositionally biased region" description="Polar residues" evidence="1">
    <location>
        <begin position="371"/>
        <end position="380"/>
    </location>
</feature>
<dbReference type="Proteomes" id="UP000604046">
    <property type="component" value="Unassembled WGS sequence"/>
</dbReference>
<feature type="transmembrane region" description="Helical" evidence="2">
    <location>
        <begin position="669"/>
        <end position="688"/>
    </location>
</feature>
<organism evidence="3 4">
    <name type="scientific">Symbiodinium natans</name>
    <dbReference type="NCBI Taxonomy" id="878477"/>
    <lineage>
        <taxon>Eukaryota</taxon>
        <taxon>Sar</taxon>
        <taxon>Alveolata</taxon>
        <taxon>Dinophyceae</taxon>
        <taxon>Suessiales</taxon>
        <taxon>Symbiodiniaceae</taxon>
        <taxon>Symbiodinium</taxon>
    </lineage>
</organism>
<feature type="compositionally biased region" description="Basic and acidic residues" evidence="1">
    <location>
        <begin position="280"/>
        <end position="290"/>
    </location>
</feature>
<dbReference type="EMBL" id="CAJNDS010002507">
    <property type="protein sequence ID" value="CAE7503740.1"/>
    <property type="molecule type" value="Genomic_DNA"/>
</dbReference>
<proteinExistence type="predicted"/>
<keyword evidence="2" id="KW-0472">Membrane</keyword>
<evidence type="ECO:0000256" key="2">
    <source>
        <dbReference type="SAM" id="Phobius"/>
    </source>
</evidence>
<gene>
    <name evidence="3" type="ORF">SNAT2548_LOCUS28212</name>
</gene>
<evidence type="ECO:0000256" key="1">
    <source>
        <dbReference type="SAM" id="MobiDB-lite"/>
    </source>
</evidence>
<reference evidence="3" key="1">
    <citation type="submission" date="2021-02" db="EMBL/GenBank/DDBJ databases">
        <authorList>
            <person name="Dougan E. K."/>
            <person name="Rhodes N."/>
            <person name="Thang M."/>
            <person name="Chan C."/>
        </authorList>
    </citation>
    <scope>NUCLEOTIDE SEQUENCE</scope>
</reference>
<protein>
    <submittedName>
        <fullName evidence="3">Uncharacterized protein</fullName>
    </submittedName>
</protein>
<dbReference type="AlphaFoldDB" id="A0A812T4C0"/>
<feature type="region of interest" description="Disordered" evidence="1">
    <location>
        <begin position="347"/>
        <end position="380"/>
    </location>
</feature>
<keyword evidence="2" id="KW-0812">Transmembrane</keyword>
<dbReference type="OrthoDB" id="412893at2759"/>
<keyword evidence="4" id="KW-1185">Reference proteome</keyword>
<feature type="region of interest" description="Disordered" evidence="1">
    <location>
        <begin position="126"/>
        <end position="177"/>
    </location>
</feature>